<evidence type="ECO:0000256" key="30">
    <source>
        <dbReference type="ARBA" id="ARBA00023288"/>
    </source>
</evidence>
<evidence type="ECO:0000256" key="1">
    <source>
        <dbReference type="ARBA" id="ARBA00004402"/>
    </source>
</evidence>
<evidence type="ECO:0000256" key="24">
    <source>
        <dbReference type="ARBA" id="ARBA00023054"/>
    </source>
</evidence>
<dbReference type="GO" id="GO:0044175">
    <property type="term" value="C:host cell endosome membrane"/>
    <property type="evidence" value="ECO:0007669"/>
    <property type="project" value="UniProtKB-SubCell"/>
</dbReference>
<comment type="subcellular location">
    <subcellularLocation>
        <location evidence="3">Host cell membrane</location>
        <topology evidence="3">Peripheral membrane protein</topology>
    </subcellularLocation>
    <subcellularLocation>
        <location evidence="1">Host cell membrane</location>
        <topology evidence="1">Single-pass type I membrane protein</topology>
    </subcellularLocation>
    <subcellularLocation>
        <location evidence="2">Host endosome membrane</location>
        <topology evidence="2">Peripheral membrane protein</topology>
    </subcellularLocation>
    <subcellularLocation>
        <location evidence="5">Host endosome membrane</location>
        <topology evidence="5">Single-pass type I membrane protein</topology>
    </subcellularLocation>
    <subcellularLocation>
        <location evidence="6">Virion membrane</location>
        <topology evidence="6">Peripheral membrane protein</topology>
    </subcellularLocation>
    <subcellularLocation>
        <location evidence="4">Virion membrane</location>
        <topology evidence="4">Single-pass type I membrane protein</topology>
    </subcellularLocation>
</comment>
<feature type="disulfide bond" evidence="32">
    <location>
        <begin position="230"/>
        <end position="241"/>
    </location>
</feature>
<evidence type="ECO:0000256" key="21">
    <source>
        <dbReference type="ARBA" id="ARBA00022890"/>
    </source>
</evidence>
<evidence type="ECO:0000256" key="33">
    <source>
        <dbReference type="RuleBase" id="RU363095"/>
    </source>
</evidence>
<dbReference type="Pfam" id="PF00516">
    <property type="entry name" value="GP120"/>
    <property type="match status" value="1"/>
</dbReference>
<dbReference type="InterPro" id="IPR036377">
    <property type="entry name" value="Gp120_core_sf"/>
</dbReference>
<evidence type="ECO:0000256" key="27">
    <source>
        <dbReference type="ARBA" id="ARBA00023157"/>
    </source>
</evidence>
<comment type="domain">
    <text evidence="32 33">The 17 amino acids long immunosuppressive region is present in many retroviral envelope proteins. Synthetic peptides derived from this relatively conserved sequence inhibit immune function in vitro and in vivo.</text>
</comment>
<evidence type="ECO:0000256" key="29">
    <source>
        <dbReference type="ARBA" id="ARBA00023280"/>
    </source>
</evidence>
<evidence type="ECO:0000256" key="10">
    <source>
        <dbReference type="ARBA" id="ARBA00022570"/>
    </source>
</evidence>
<dbReference type="GO" id="GO:0016020">
    <property type="term" value="C:membrane"/>
    <property type="evidence" value="ECO:0007669"/>
    <property type="project" value="UniProtKB-UniRule"/>
</dbReference>
<evidence type="ECO:0000256" key="19">
    <source>
        <dbReference type="ARBA" id="ARBA00022870"/>
    </source>
</evidence>
<feature type="region of interest" description="CD4-binding loop" evidence="32">
    <location>
        <begin position="364"/>
        <end position="374"/>
    </location>
</feature>
<evidence type="ECO:0000256" key="6">
    <source>
        <dbReference type="ARBA" id="ARBA00004650"/>
    </source>
</evidence>
<feature type="domain" description="Human immunodeficiency virus 1 envelope glycoprotein Gp120" evidence="35">
    <location>
        <begin position="33"/>
        <end position="510"/>
    </location>
</feature>
<evidence type="ECO:0000256" key="20">
    <source>
        <dbReference type="ARBA" id="ARBA00022879"/>
    </source>
</evidence>
<dbReference type="Gene3D" id="1.10.287.210">
    <property type="match status" value="1"/>
</dbReference>
<dbReference type="GO" id="GO:1903908">
    <property type="term" value="P:positive regulation of plasma membrane raft polarization"/>
    <property type="evidence" value="ECO:0007669"/>
    <property type="project" value="UniProtKB-UniRule"/>
</dbReference>
<feature type="site" description="Cleavage; by host furin" evidence="32">
    <location>
        <begin position="510"/>
        <end position="511"/>
    </location>
</feature>
<dbReference type="FunFam" id="1.10.287.210:FF:000001">
    <property type="entry name" value="Envelope glycoprotein gp160"/>
    <property type="match status" value="1"/>
</dbReference>
<sequence length="855" mass="97101">MRVKEIRKNCQRLWTWGTMLLGILMICSAAEQLWVTVYYGVPVWRDANTTLFCASDAKAHDTEVHNVWATHACVPTDPNPQEVVLANVTEKFNMWKNNMVDQMHEDIINLWDQSLKPCVKLTPLCVTLNCTDVNSTSTNTTNTNISSWKIVEKGEIKNCSFNITTSITDKVQKEYALFYKLDVVSIDNSSNSYRLISCNTSVLTQACPKITFEPIPIHYCVPAGFAIIKCNDKRFNGTGPCTNVSTVQCTHGIKPVVSTQLLLNGSLAEKEVVIRSENFTNNAKTIIVQLNETVEIKCTRPSNNTRKSINIGPGRAFHVTEGIIGDIRQAHCNISRTQWNNTLKRIAIKLREQFGNKTIAFNRSSGGDPEIVMHSFNCGGEFFYCNTTRLFNSTWYENDTWNENTTEKSNDTITLPCRIKQIVNMWQEVGKAMYAPPIRGNITCTSNITGLLLTRDGGANSNNTEIFRPGGGDMRDNWRSELYKYKVVRIDPLGVAPTRAKRGVVRREKRAVGLGAVFLGFLGAAGSTMGAASLTLTVQARQLLSGIVQQQNNLLRAIEAQQHLLQLTVWGIKQLQARVLAVERYLRDQQLLGIWGCSGKLICTTAVPWNNSWSNKSHTDIWNNMTWMEWEREIDNYTGLIYNLLEQSQNQQEKNEQELLELDQWANLWNWFDITKWLWYIKIFIMIVAGLIGLRIVFAVLSIVNRVRQGYSPLSFQTRRPVRRGPDRPEGIEEEGGEQGSDRSGPLVDGFLALIWGDLRSLCLFSYHRLRDLLLIVTRIVELLGRRGWEVLKYWWNLLQYWSQELKSSAVSLLDTIAIAVAEGTDRVIEIVQRACRAILHIPRRIRQGLERALL</sequence>
<comment type="subcellular location">
    <molecule>Transmembrane protein gp41</molecule>
    <subcellularLocation>
        <location evidence="32">Virion membrane</location>
        <topology evidence="32">Single-pass type I membrane protein</topology>
    </subcellularLocation>
    <subcellularLocation>
        <location evidence="32">Host cell membrane</location>
        <topology evidence="32">Single-pass type I membrane protein</topology>
    </subcellularLocation>
    <subcellularLocation>
        <location evidence="32">Host endosome membrane</location>
        <topology evidence="32">Single-pass type I membrane protein</topology>
    </subcellularLocation>
    <text evidence="32">It is probably concentrated at the site of budding and incorporated into the virions possibly by contacts between the cytoplasmic tail of Env and the N-terminus of Gag.</text>
</comment>
<feature type="region of interest" description="Immunosuppression" evidence="32">
    <location>
        <begin position="573"/>
        <end position="591"/>
    </location>
</feature>
<keyword evidence="19 32" id="KW-1043">Host membrane</keyword>
<feature type="coiled-coil region" evidence="32">
    <location>
        <begin position="632"/>
        <end position="666"/>
    </location>
</feature>
<dbReference type="Gene3D" id="1.20.5.490">
    <property type="entry name" value="Single helix bin"/>
    <property type="match status" value="1"/>
</dbReference>
<evidence type="ECO:0000256" key="18">
    <source>
        <dbReference type="ARBA" id="ARBA00022844"/>
    </source>
</evidence>
<dbReference type="GO" id="GO:0055036">
    <property type="term" value="C:virion membrane"/>
    <property type="evidence" value="ECO:0007669"/>
    <property type="project" value="UniProtKB-SubCell"/>
</dbReference>
<comment type="PTM">
    <text evidence="32">Palmitoylation of the transmembrane protein and of Env polyprotein (prior to its proteolytic cleavage) is essential for their association with host cell membrane lipid rafts. Palmitoylation is therefore required for envelope trafficking to classical lipid rafts, but not for viral replication.</text>
</comment>
<evidence type="ECO:0000256" key="16">
    <source>
        <dbReference type="ARBA" id="ARBA00022729"/>
    </source>
</evidence>
<evidence type="ECO:0000256" key="32">
    <source>
        <dbReference type="HAMAP-Rule" id="MF_04083"/>
    </source>
</evidence>
<keyword evidence="10 32" id="KW-1165">Clathrin-mediated endocytosis of virus by host</keyword>
<keyword evidence="12 32" id="KW-1162">Viral penetration into host cytoplasm</keyword>
<organism evidence="37">
    <name type="scientific">Human immunodeficiency virus type 1</name>
    <name type="common">HIV-1</name>
    <dbReference type="NCBI Taxonomy" id="11676"/>
    <lineage>
        <taxon>Viruses</taxon>
        <taxon>Riboviria</taxon>
        <taxon>Pararnavirae</taxon>
        <taxon>Artverviricota</taxon>
        <taxon>Revtraviricetes</taxon>
        <taxon>Ortervirales</taxon>
        <taxon>Retroviridae</taxon>
        <taxon>Orthoretrovirinae</taxon>
        <taxon>Lentivirus</taxon>
        <taxon>Lentivirus humimdef1</taxon>
    </lineage>
</organism>
<keyword evidence="23 32" id="KW-1039">Host endosome</keyword>
<feature type="short sequence motif" description="YXXL motif; contains endocytosis signal" evidence="32">
    <location>
        <begin position="711"/>
        <end position="714"/>
    </location>
</feature>
<comment type="domain">
    <text evidence="32">Some of the most genetically diverse regions of the viral genome are present in Env. They are called variable regions 1 through 5 (V1 through V5). Coreceptor usage of gp120 is determined mainly by the primary structure of the third variable region (V3) in the outer domain of gp120. The sequence of V3 determines which coreceptor, CCR5 and/or CXCR4 (corresponding to R5/macrophage, X4/T cell and R5X4/T cell and macrophage tropism), is used to trigger the fusion potential of the Env complex, and hence which cells the virus can infect. Binding to CCR5 involves a region adjacent in addition to V3.</text>
</comment>
<comment type="domain">
    <text evidence="32">The membrane proximal external region (MPER) present in gp41 is a tryptophan-rich region recognized by the antibodies 2F5, Z13, and 4E10. MPER seems to play a role in fusion.</text>
</comment>
<feature type="region of interest" description="MPER; binding to GalCer" evidence="32">
    <location>
        <begin position="661"/>
        <end position="682"/>
    </location>
</feature>
<comment type="function">
    <text evidence="32">Envelope glycoprotein gp160: Oligomerizes in the host endoplasmic reticulum into predominantly trimers. In a second time, gp160 transits in the host Golgi, where glycosylation is completed. The precursor is then proteolytically cleaved in the trans-Golgi and thereby activated by cellular furin or furin-like proteases to produce gp120 and gp41.</text>
</comment>
<protein>
    <recommendedName>
        <fullName evidence="32">Envelope glycoprotein gp160</fullName>
    </recommendedName>
    <alternativeName>
        <fullName evidence="32">Env polyprotein</fullName>
    </alternativeName>
    <component>
        <recommendedName>
            <fullName evidence="32">Surface protein gp120</fullName>
            <shortName evidence="32">SU</shortName>
        </recommendedName>
        <alternativeName>
            <fullName evidence="32">Glycoprotein 120</fullName>
            <shortName evidence="32">gp120</shortName>
        </alternativeName>
    </component>
    <component>
        <recommendedName>
            <fullName evidence="32">Transmembrane protein gp41</fullName>
            <shortName evidence="32">TM</shortName>
        </recommendedName>
        <alternativeName>
            <fullName evidence="32">Glycoprotein 41</fullName>
            <shortName evidence="32">gp41</shortName>
        </alternativeName>
    </component>
</protein>
<feature type="region of interest" description="V5" evidence="32">
    <location>
        <begin position="460"/>
        <end position="470"/>
    </location>
</feature>
<keyword evidence="11 32" id="KW-0945">Host-virus interaction</keyword>
<comment type="PTM">
    <text evidence="32">Specific enzymatic cleavages in vivo yield mature proteins. Envelope glycoproteins are synthesized as a inactive precursor that is heavily N-glycosylated and processed likely by host cell furin in the Golgi to yield the mature SU and TM proteins. The cleavage site between SU and TM requires the minimal sequence [KR]-X-[KR]-R. About 2 of the 9 disulfide bonds of gp41 are reduced by P4HB/PDI, following binding to CD4 receptor.</text>
</comment>
<keyword evidence="26 32" id="KW-0564">Palmitate</keyword>
<dbReference type="InterPro" id="IPR000777">
    <property type="entry name" value="HIV1_Gp120"/>
</dbReference>
<dbReference type="CDD" id="cd09909">
    <property type="entry name" value="HIV-1-like_HR1-HR2"/>
    <property type="match status" value="1"/>
</dbReference>
<feature type="disulfide bond" evidence="32">
    <location>
        <begin position="220"/>
        <end position="249"/>
    </location>
</feature>
<comment type="subcellular location">
    <molecule>Surface protein gp120</molecule>
    <subcellularLocation>
        <location evidence="32">Virion membrane</location>
        <topology evidence="32">Peripheral membrane protein</topology>
    </subcellularLocation>
    <subcellularLocation>
        <location evidence="32">Host cell membrane</location>
        <topology evidence="32">Peripheral membrane protein</topology>
    </subcellularLocation>
    <subcellularLocation>
        <location evidence="32">Host endosome membrane</location>
        <topology evidence="32">Single-pass type I membrane protein</topology>
    </subcellularLocation>
    <text evidence="32">The surface protein is not anchored to the viral envelope, but associates with the extravirion surface through its binding to TM. It is probably concentrated at the site of budding and incorporated into the virions possibly by contacts between the cytoplasmic tail of Env and the N-terminus of Gag.</text>
</comment>
<dbReference type="GO" id="GO:0019064">
    <property type="term" value="P:fusion of virus membrane with host plasma membrane"/>
    <property type="evidence" value="ECO:0007669"/>
    <property type="project" value="UniProtKB-UniRule"/>
</dbReference>
<evidence type="ECO:0000256" key="15">
    <source>
        <dbReference type="ARBA" id="ARBA00022703"/>
    </source>
</evidence>
<dbReference type="EMBL" id="FJ653251">
    <property type="protein sequence ID" value="ACN86869.1"/>
    <property type="molecule type" value="Genomic_RNA"/>
</dbReference>
<comment type="miscellaneous">
    <text evidence="32">HIV-1 lineages are divided in three main groups, M (for Major), O (for Outlier), and N (for New, or Non-M, Non-O). The vast majority of strains found worldwide belong to the group M. Group O seems to be endemic to and largely confined to Cameroon and neighboring countries in West Central Africa, where these viruses represent a small minority of HIV-1 strains. The group N is represented by a limited number of isolates from Cameroonian persons. The group M is further subdivided in 9 clades or subtypes (A to D, F to H, J and K).</text>
</comment>
<keyword evidence="16 32" id="KW-0732">Signal</keyword>
<feature type="lipid moiety-binding region" description="S-palmitoyl cysteine; by host" evidence="32">
    <location>
        <position position="763"/>
    </location>
</feature>
<comment type="PTM">
    <text evidence="32">Highly glycosylated by host. The high number of glycan on the protein is reffered to as 'glycan shield' because it contributes to hide protein sequence from adaptive immune system.</text>
</comment>
<keyword evidence="13 32" id="KW-0165">Cleavage on pair of basic residues</keyword>
<keyword evidence="14 32" id="KW-0812">Transmembrane</keyword>
<dbReference type="FunFam" id="2.170.40.20:FF:000004">
    <property type="entry name" value="Envelope glycoprotein gp160"/>
    <property type="match status" value="1"/>
</dbReference>
<evidence type="ECO:0000256" key="5">
    <source>
        <dbReference type="ARBA" id="ARBA00004578"/>
    </source>
</evidence>
<evidence type="ECO:0000313" key="37">
    <source>
        <dbReference type="EMBL" id="ACN86869.1"/>
    </source>
</evidence>
<name>C0L154_HV1</name>
<keyword evidence="21 32" id="KW-1164">Virus endocytosis by host</keyword>
<evidence type="ECO:0000256" key="11">
    <source>
        <dbReference type="ARBA" id="ARBA00022581"/>
    </source>
</evidence>
<organismHost>
    <name type="scientific">Homo sapiens</name>
    <name type="common">Human</name>
    <dbReference type="NCBI Taxonomy" id="9606"/>
</organismHost>
<comment type="similarity">
    <text evidence="32">Belongs to the HIV-1 env protein family.</text>
</comment>
<feature type="transmembrane region" description="Helical" evidence="33">
    <location>
        <begin position="677"/>
        <end position="704"/>
    </location>
</feature>
<evidence type="ECO:0000256" key="26">
    <source>
        <dbReference type="ARBA" id="ARBA00023139"/>
    </source>
</evidence>
<proteinExistence type="inferred from homology"/>
<feature type="region of interest" description="V2" evidence="32">
    <location>
        <begin position="159"/>
        <end position="198"/>
    </location>
</feature>
<evidence type="ECO:0000256" key="28">
    <source>
        <dbReference type="ARBA" id="ARBA00023180"/>
    </source>
</evidence>
<feature type="region of interest" description="Disordered" evidence="34">
    <location>
        <begin position="718"/>
        <end position="744"/>
    </location>
</feature>
<dbReference type="FunFam" id="2.170.40.20:FF:000003">
    <property type="entry name" value="Envelope glycoprotein gp160"/>
    <property type="match status" value="1"/>
</dbReference>
<evidence type="ECO:0000256" key="23">
    <source>
        <dbReference type="ARBA" id="ARBA00023046"/>
    </source>
</evidence>
<keyword evidence="8 32" id="KW-1170">Fusion of virus membrane with host endosomal membrane</keyword>
<dbReference type="Pfam" id="PF00517">
    <property type="entry name" value="GP41"/>
    <property type="match status" value="1"/>
</dbReference>
<evidence type="ECO:0000259" key="36">
    <source>
        <dbReference type="Pfam" id="PF00517"/>
    </source>
</evidence>
<dbReference type="FunFam" id="1.20.5.490:FF:000001">
    <property type="entry name" value="Envelope glycoprotein gp160"/>
    <property type="match status" value="1"/>
</dbReference>
<dbReference type="InterPro" id="IPR037527">
    <property type="entry name" value="Gp160"/>
</dbReference>
<keyword evidence="22 32" id="KW-1133">Transmembrane helix</keyword>
<feature type="chain" id="PRO_5023555498" description="Envelope glycoprotein gp160" evidence="32">
    <location>
        <begin position="32"/>
        <end position="855"/>
    </location>
</feature>
<feature type="chain" id="PRO_5023555496" description="Transmembrane protein gp41" evidence="32">
    <location>
        <begin position="511"/>
        <end position="855"/>
    </location>
</feature>
<comment type="subunit">
    <text evidence="32">The mature envelope protein (Env) consists of a homotrimer of non-covalently associated gp120-gp41 heterodimers. The resulting complex protrudes from the virus surface as a spike. There seems to be as few as 10 spikes on the average virion. Surface protein gp120 interacts with host CD4, CCR5 and CXCR4. Gp120 also interacts with the C-type lectins CD209/DC-SIGN and CLEC4M/DC-SIGNR (collectively referred to as DC-SIGN(R)). Gp120 and gp41 interact with GalCer. Gp120 interacts with host ITGA4/ITGB7 complex; on CD4+ T-cells, this interaction results in rapid activation of integrin ITGAL/LFA-1, which facilitates efficient cell-to-cell spreading of HIV-1. Gp120 interacts with cell-associated heparan sulfate; this interaction increases virus infectivity on permissive cells and may be involved in infection of CD4- cells.</text>
</comment>
<dbReference type="GO" id="GO:0075512">
    <property type="term" value="P:clathrin-dependent endocytosis of virus by host cell"/>
    <property type="evidence" value="ECO:0007669"/>
    <property type="project" value="UniProtKB-UniRule"/>
</dbReference>
<evidence type="ECO:0000256" key="9">
    <source>
        <dbReference type="ARBA" id="ARBA00022511"/>
    </source>
</evidence>
<feature type="region of interest" description="Fusion peptide" evidence="32">
    <location>
        <begin position="511"/>
        <end position="531"/>
    </location>
</feature>
<keyword evidence="20 32" id="KW-0261">Viral envelope protein</keyword>
<evidence type="ECO:0000256" key="17">
    <source>
        <dbReference type="ARBA" id="ARBA00022804"/>
    </source>
</evidence>
<dbReference type="Gene3D" id="2.170.40.20">
    <property type="entry name" value="Human immunodeficiency virus 1, Gp160, envelope glycoprotein"/>
    <property type="match status" value="2"/>
</dbReference>
<feature type="chain" id="PRO_5023555497" description="Surface protein gp120" evidence="32">
    <location>
        <begin position="32"/>
        <end position="510"/>
    </location>
</feature>
<comment type="domain">
    <text evidence="32">The CD4-binding region is targeted by the antibody b12.</text>
</comment>
<evidence type="ECO:0000256" key="7">
    <source>
        <dbReference type="ARBA" id="ARBA00022506"/>
    </source>
</evidence>
<comment type="domain">
    <text evidence="32">The YXXL motif is involved in determining the exact site of viral release at the surface of infected mononuclear cells and promotes endocytosis. YXXL and di-leucine endocytosis motifs interact directly or indirectly with the clathrin adapter complexes, opperate independently, and their activities are not additive.</text>
</comment>
<keyword evidence="18 32" id="KW-0946">Virion</keyword>
<dbReference type="SUPFAM" id="SSF56502">
    <property type="entry name" value="gp120 core"/>
    <property type="match status" value="2"/>
</dbReference>
<evidence type="ECO:0000256" key="3">
    <source>
        <dbReference type="ARBA" id="ARBA00004505"/>
    </source>
</evidence>
<evidence type="ECO:0000256" key="34">
    <source>
        <dbReference type="SAM" id="MobiDB-lite"/>
    </source>
</evidence>
<evidence type="ECO:0000256" key="2">
    <source>
        <dbReference type="ARBA" id="ARBA00004433"/>
    </source>
</evidence>
<feature type="lipid moiety-binding region" description="S-palmitoyl cysteine; by host" evidence="32">
    <location>
        <position position="836"/>
    </location>
</feature>
<dbReference type="GO" id="GO:0019082">
    <property type="term" value="P:viral protein processing"/>
    <property type="evidence" value="ECO:0007669"/>
    <property type="project" value="UniProtKB-UniRule"/>
</dbReference>
<feature type="topological domain" description="Extracellular" evidence="32">
    <location>
        <begin position="32"/>
        <end position="683"/>
    </location>
</feature>
<dbReference type="SUPFAM" id="SSF58069">
    <property type="entry name" value="Virus ectodomain"/>
    <property type="match status" value="1"/>
</dbReference>
<keyword evidence="30 32" id="KW-0449">Lipoprotein</keyword>
<reference evidence="37" key="1">
    <citation type="journal article" date="2009" name="Antimicrob. Agents Chemother.">
        <title>Virologic failure in first-line human immunodeficiency virus therapy with a CCR5 entry inhibitor, aplaviroc, plus a fixed-dose combination of lamivudine-zidovudine: nucleoside reverse transcriptase inhibitor resistance regardless of envelope tropism.</title>
        <authorList>
            <consortium name="CCR102881 Clinical Study Team"/>
            <person name="Demarest J.F."/>
            <person name="Amrine-Madsen H."/>
            <person name="Irlbeck D.M."/>
            <person name="Kitrinos K.M."/>
        </authorList>
    </citation>
    <scope>NUCLEOTIDE SEQUENCE</scope>
    <source>
        <strain evidence="37">N2-DAY_1</strain>
    </source>
</reference>
<keyword evidence="24 32" id="KW-0175">Coiled coil</keyword>
<keyword evidence="28 32" id="KW-0325">Glycoprotein</keyword>
<dbReference type="HAMAP" id="MF_04083">
    <property type="entry name" value="HIV_ENV"/>
    <property type="match status" value="1"/>
</dbReference>
<keyword evidence="17 32" id="KW-1161">Viral attachment to host cell</keyword>
<dbReference type="GO" id="GO:0052031">
    <property type="term" value="P:symbiont-mediated perturbation of host defense response"/>
    <property type="evidence" value="ECO:0007669"/>
    <property type="project" value="UniProtKB-UniRule"/>
</dbReference>
<dbReference type="GO" id="GO:0019062">
    <property type="term" value="P:virion attachment to host cell"/>
    <property type="evidence" value="ECO:0007669"/>
    <property type="project" value="UniProtKB-UniRule"/>
</dbReference>
<dbReference type="InterPro" id="IPR000328">
    <property type="entry name" value="GP41-like"/>
</dbReference>
<keyword evidence="31 32" id="KW-1160">Virus entry into host cell</keyword>
<feature type="domain" description="Retroviral envelope protein GP41-like" evidence="36">
    <location>
        <begin position="529"/>
        <end position="718"/>
    </location>
</feature>
<keyword evidence="9 32" id="KW-1032">Host cell membrane</keyword>
<dbReference type="GO" id="GO:0039654">
    <property type="term" value="P:fusion of virus membrane with host endosome membrane"/>
    <property type="evidence" value="ECO:0007669"/>
    <property type="project" value="UniProtKB-UniRule"/>
</dbReference>
<feature type="disulfide bond" evidence="32">
    <location>
        <begin position="597"/>
        <end position="603"/>
    </location>
</feature>
<keyword evidence="15 32" id="KW-0053">Apoptosis</keyword>
<dbReference type="GO" id="GO:1903911">
    <property type="term" value="P:positive regulation of receptor clustering"/>
    <property type="evidence" value="ECO:0007669"/>
    <property type="project" value="UniProtKB-UniRule"/>
</dbReference>
<comment type="caution">
    <text evidence="32">Lacks conserved residue(s) required for the propagation of feature annotation.</text>
</comment>
<evidence type="ECO:0000256" key="13">
    <source>
        <dbReference type="ARBA" id="ARBA00022685"/>
    </source>
</evidence>
<evidence type="ECO:0000256" key="22">
    <source>
        <dbReference type="ARBA" id="ARBA00022989"/>
    </source>
</evidence>
<feature type="disulfide bond" evidence="32">
    <location>
        <begin position="53"/>
        <end position="73"/>
    </location>
</feature>
<comment type="function">
    <text evidence="32">Transmembrane protein gp41: Acts as a class I viral fusion protein. Under the current model, the protein has at least 3 conformational states: pre-fusion native state, pre-hairpin intermediate state, and post-fusion hairpin state. During fusion of viral and target intracellular membranes, the coiled coil regions (heptad repeats) assume a trimer-of-hairpins structure, positioning the fusion peptide in close proximity to the C-terminal region of the ectodomain. The formation of this structure appears to drive apposition and subsequent fusion of viral and target cell membranes. Complete fusion occurs in host cell endosomes and is dynamin-dependent, however some lipid transfer might occur at the plasma membrane. The virus undergoes clathrin-dependent internalization long before endosomal fusion, thus minimizing the surface exposure of conserved viral epitopes during fusion and reducing the efficacy of inhibitors targeting these epitopes. Membranes fusion leads to delivery of the nucleocapsid into the cytoplasm.</text>
</comment>
<evidence type="ECO:0000256" key="12">
    <source>
        <dbReference type="ARBA" id="ARBA00022595"/>
    </source>
</evidence>
<dbReference type="GO" id="GO:0020002">
    <property type="term" value="C:host cell plasma membrane"/>
    <property type="evidence" value="ECO:0007669"/>
    <property type="project" value="UniProtKB-SubCell"/>
</dbReference>
<comment type="miscellaneous">
    <text evidence="32">Inhibitors targeting HIV-1 viral envelope proteins are used as antiretroviral drugs. Attachment of virions to the cell surface via non-specific interactions and CD4 binding can be blocked by inhibitors that include cyanovirin-N, cyclotriazadisulfonamide analogs, PRO 2000, TNX 355 and PRO 542. In addition, BMS 806 can block CD4-induced conformational changes. Env interactions with the coreceptor molecules can be targeted by CCR5 antagonists including SCH-D, maraviroc (UK 427857) and aplaviroc (GW 873140), and the CXCR4 antagonist AMD 070. Fusion of viral and cellular membranes can be inhibited by peptides such as enfuvirtide and tifuvirtide (T 1249). Resistance to inhibitors associated with mutations in Env are observed. Most of the time, single mutations confer only a modest reduction in drug susceptibility. Combination of several mutations is usually required to develop a high-level drug resistance.</text>
</comment>
<accession>C0L154</accession>
<evidence type="ECO:0000256" key="4">
    <source>
        <dbReference type="ARBA" id="ARBA00004563"/>
    </source>
</evidence>
<evidence type="ECO:0000256" key="8">
    <source>
        <dbReference type="ARBA" id="ARBA00022510"/>
    </source>
</evidence>
<feature type="topological domain" description="Cytoplasmic" evidence="32">
    <location>
        <begin position="705"/>
        <end position="855"/>
    </location>
</feature>
<dbReference type="GO" id="GO:0019031">
    <property type="term" value="C:viral envelope"/>
    <property type="evidence" value="ECO:0007669"/>
    <property type="project" value="UniProtKB-KW"/>
</dbReference>
<reference evidence="37" key="2">
    <citation type="submission" date="2009-01" db="EMBL/GenBank/DDBJ databases">
        <title>Virologic Failure in First-Line Human Immunodeficiency Virus Therapy with a CCR5 Entry Inhibitor, Aplaviroc, plus a Fixed-Dose Combination of Lamivudine-Zidovudine: Nucleoside Reverse Transcriptase Inhibitor Resistance Regardless of Envelope Tropism.</title>
        <authorList>
            <person name="Kitrinos K.M."/>
            <person name="Amrine-Madsen H."/>
            <person name="Irlbeck D.M."/>
            <person name="Word J.M."/>
            <person name="Demarest J.F."/>
        </authorList>
    </citation>
    <scope>NUCLEOTIDE SEQUENCE</scope>
    <source>
        <strain evidence="37">N2-DAY_1</strain>
    </source>
</reference>
<dbReference type="GO" id="GO:0005198">
    <property type="term" value="F:structural molecule activity"/>
    <property type="evidence" value="ECO:0007669"/>
    <property type="project" value="UniProtKB-UniRule"/>
</dbReference>
<keyword evidence="29 32" id="KW-0899">Viral immunoevasion</keyword>
<keyword evidence="25 32" id="KW-0472">Membrane</keyword>
<evidence type="ECO:0000259" key="35">
    <source>
        <dbReference type="Pfam" id="PF00516"/>
    </source>
</evidence>
<keyword evidence="7 32" id="KW-1168">Fusion of virus membrane with host membrane</keyword>
<evidence type="ECO:0000256" key="25">
    <source>
        <dbReference type="ARBA" id="ARBA00023136"/>
    </source>
</evidence>
<comment type="function">
    <text evidence="32">Surface protein gp120: Attaches the virus to the host lymphoid cell by binding to the primary receptor CD4. This interaction induces a structural rearrangement creating a high affinity binding site for a chemokine coreceptor like CXCR4 and/or CCR5. Acts as a ligand for CD209/DC-SIGN and CLEC4M/DC-SIGNR, which are respectively found on dendritic cells (DCs), and on endothelial cells of liver sinusoids and lymph node sinuses. These interactions allow capture of viral particles at mucosal surfaces by these cells and subsequent transmission to permissive cells. HIV subverts the migration properties of dendritic cells to gain access to CD4+ T-cells in lymph nodes. Virus transmission to permissive T-cells occurs either in trans (without DCs infection, through viral capture and transmission), or in cis (following DCs productive infection, through the usual CD4-gp120 interaction), thereby inducing a robust infection. In trans infection, bound virions remain infectious over days and it is proposed that they are not degraded, but protected in non-lysosomal acidic organelles within the DCs close to the cell membrane thus contributing to the viral infectious potential during DCs' migration from the periphery to the lymphoid tissues. On arrival at lymphoid tissues, intact virions recycle back to DCs' cell surface allowing virus transmission to CD4+ T-cells.</text>
</comment>
<keyword evidence="27 32" id="KW-1015">Disulfide bond</keyword>
<feature type="short sequence motif" description="Di-leucine internalization motif" evidence="32">
    <location>
        <begin position="854"/>
        <end position="855"/>
    </location>
</feature>
<evidence type="ECO:0000256" key="14">
    <source>
        <dbReference type="ARBA" id="ARBA00022692"/>
    </source>
</evidence>
<gene>
    <name evidence="32 37" type="primary">env</name>
</gene>
<evidence type="ECO:0000256" key="31">
    <source>
        <dbReference type="ARBA" id="ARBA00023296"/>
    </source>
</evidence>